<dbReference type="EMBL" id="SPNV01000307">
    <property type="protein sequence ID" value="KAF5856597.1"/>
    <property type="molecule type" value="Genomic_DNA"/>
</dbReference>
<evidence type="ECO:0000313" key="2">
    <source>
        <dbReference type="Proteomes" id="UP000541154"/>
    </source>
</evidence>
<sequence>MPESFGFLQNQATFFPIETLRHPTGERLFAWHILPIELYGKHERSPNVEPTGFVPGITSRLSFHLLREDPEARLIDHVHGAGGT</sequence>
<name>A0A8H5ZVQ9_PETAA</name>
<protein>
    <submittedName>
        <fullName evidence="1">Uncharacterized protein</fullName>
    </submittedName>
</protein>
<reference evidence="1 2" key="1">
    <citation type="submission" date="2019-04" db="EMBL/GenBank/DDBJ databases">
        <title>Aspergillus burnettii sp. nov., novel species from soil in southeast Queensland.</title>
        <authorList>
            <person name="Gilchrist C.L.M."/>
            <person name="Pitt J.I."/>
            <person name="Lange L."/>
            <person name="Lacey H.J."/>
            <person name="Vuong D."/>
            <person name="Midgley D.J."/>
            <person name="Greenfield P."/>
            <person name="Bradbury M."/>
            <person name="Lacey E."/>
            <person name="Busk P.K."/>
            <person name="Pilgaard B."/>
            <person name="Chooi Y.H."/>
            <person name="Piggott A.M."/>
        </authorList>
    </citation>
    <scope>NUCLEOTIDE SEQUENCE [LARGE SCALE GENOMIC DNA]</scope>
    <source>
        <strain evidence="1 2">FRR 5400</strain>
    </source>
</reference>
<organism evidence="1 2">
    <name type="scientific">Petromyces alliaceus</name>
    <name type="common">Aspergillus alliaceus</name>
    <dbReference type="NCBI Taxonomy" id="209559"/>
    <lineage>
        <taxon>Eukaryota</taxon>
        <taxon>Fungi</taxon>
        <taxon>Dikarya</taxon>
        <taxon>Ascomycota</taxon>
        <taxon>Pezizomycotina</taxon>
        <taxon>Eurotiomycetes</taxon>
        <taxon>Eurotiomycetidae</taxon>
        <taxon>Eurotiales</taxon>
        <taxon>Aspergillaceae</taxon>
        <taxon>Aspergillus</taxon>
        <taxon>Aspergillus subgen. Circumdati</taxon>
    </lineage>
</organism>
<dbReference type="AlphaFoldDB" id="A0A8H5ZVQ9"/>
<accession>A0A8H5ZVQ9</accession>
<evidence type="ECO:0000313" key="1">
    <source>
        <dbReference type="EMBL" id="KAF5856597.1"/>
    </source>
</evidence>
<dbReference type="Proteomes" id="UP000541154">
    <property type="component" value="Unassembled WGS sequence"/>
</dbReference>
<keyword evidence="2" id="KW-1185">Reference proteome</keyword>
<feature type="non-terminal residue" evidence="1">
    <location>
        <position position="84"/>
    </location>
</feature>
<comment type="caution">
    <text evidence="1">The sequence shown here is derived from an EMBL/GenBank/DDBJ whole genome shotgun (WGS) entry which is preliminary data.</text>
</comment>
<gene>
    <name evidence="1" type="ORF">ETB97_007097</name>
</gene>
<proteinExistence type="predicted"/>